<dbReference type="GO" id="GO:0032259">
    <property type="term" value="P:methylation"/>
    <property type="evidence" value="ECO:0007669"/>
    <property type="project" value="UniProtKB-KW"/>
</dbReference>
<dbReference type="InterPro" id="IPR029063">
    <property type="entry name" value="SAM-dependent_MTases_sf"/>
</dbReference>
<comment type="catalytic activity">
    <reaction evidence="5">
        <text>a 2'-deoxyadenosine in DNA + S-adenosyl-L-methionine = an N(6)-methyl-2'-deoxyadenosine in DNA + S-adenosyl-L-homocysteine + H(+)</text>
        <dbReference type="Rhea" id="RHEA:15197"/>
        <dbReference type="Rhea" id="RHEA-COMP:12418"/>
        <dbReference type="Rhea" id="RHEA-COMP:12419"/>
        <dbReference type="ChEBI" id="CHEBI:15378"/>
        <dbReference type="ChEBI" id="CHEBI:57856"/>
        <dbReference type="ChEBI" id="CHEBI:59789"/>
        <dbReference type="ChEBI" id="CHEBI:90615"/>
        <dbReference type="ChEBI" id="CHEBI:90616"/>
        <dbReference type="EC" id="2.1.1.72"/>
    </reaction>
</comment>
<dbReference type="RefSeq" id="WP_202984578.1">
    <property type="nucleotide sequence ID" value="NZ_JAEHFQ010000008.1"/>
</dbReference>
<sequence>MKGKSMYRYIGNKAKLIDVLIDEIRSIIGTTGKVADLMCGTATVSSGLKSEGYEVVAADVMTYAYYHAMVKLLINNPPVYGKLLEKEIKINESAGDDGYQKVISYLNSLQPKKGYFFREFSPGGVPFNGTPSRKYFTSENAMKIDAIRETLYEWENDELLSEIEIALLKHDLILSVNPIANISGTYGHFHSKFVGKSLNQFKLKAHFEYDLFSEFQSINHTVLKGYAEDLAKDIEVDLCYIDPPYMKRQYAANYHILETLARGDEPEAVGLSGLRPWRDQYSDFCSKVRIRDSFKKILTNVNTKNFLISYSEDGLLSLEQLVSFFEDFGKVHVKEVKYKRFRSNNSPLGQEINEYLIWVKK</sequence>
<organism evidence="6 7">
    <name type="scientific">Paenibacillus polymyxa</name>
    <name type="common">Bacillus polymyxa</name>
    <dbReference type="NCBI Taxonomy" id="1406"/>
    <lineage>
        <taxon>Bacteria</taxon>
        <taxon>Bacillati</taxon>
        <taxon>Bacillota</taxon>
        <taxon>Bacilli</taxon>
        <taxon>Bacillales</taxon>
        <taxon>Paenibacillaceae</taxon>
        <taxon>Paenibacillus</taxon>
    </lineage>
</organism>
<comment type="caution">
    <text evidence="6">The sequence shown here is derived from an EMBL/GenBank/DDBJ whole genome shotgun (WGS) entry which is preliminary data.</text>
</comment>
<dbReference type="EC" id="2.1.1.72" evidence="1"/>
<evidence type="ECO:0000256" key="3">
    <source>
        <dbReference type="ARBA" id="ARBA00022679"/>
    </source>
</evidence>
<keyword evidence="4" id="KW-0949">S-adenosyl-L-methionine</keyword>
<proteinExistence type="predicted"/>
<evidence type="ECO:0000256" key="4">
    <source>
        <dbReference type="ARBA" id="ARBA00022691"/>
    </source>
</evidence>
<dbReference type="EMBL" id="JAEHFQ010000008">
    <property type="protein sequence ID" value="MBM0634588.1"/>
    <property type="molecule type" value="Genomic_DNA"/>
</dbReference>
<evidence type="ECO:0000256" key="2">
    <source>
        <dbReference type="ARBA" id="ARBA00022603"/>
    </source>
</evidence>
<dbReference type="GO" id="GO:0009007">
    <property type="term" value="F:site-specific DNA-methyltransferase (adenine-specific) activity"/>
    <property type="evidence" value="ECO:0007669"/>
    <property type="project" value="UniProtKB-EC"/>
</dbReference>
<dbReference type="InterPro" id="IPR012327">
    <property type="entry name" value="MeTrfase_D12"/>
</dbReference>
<evidence type="ECO:0000313" key="6">
    <source>
        <dbReference type="EMBL" id="MBM0634588.1"/>
    </source>
</evidence>
<dbReference type="PROSITE" id="PS00092">
    <property type="entry name" value="N6_MTASE"/>
    <property type="match status" value="1"/>
</dbReference>
<dbReference type="GO" id="GO:0009307">
    <property type="term" value="P:DNA restriction-modification system"/>
    <property type="evidence" value="ECO:0007669"/>
    <property type="project" value="InterPro"/>
</dbReference>
<reference evidence="6" key="1">
    <citation type="submission" date="2020-12" db="EMBL/GenBank/DDBJ databases">
        <title>Paenibacillus polymyxa LMG 27872: a double-edged sword.</title>
        <authorList>
            <person name="Langendries S."/>
            <person name="Garcia Mendez S."/>
            <person name="Beirinckx S."/>
            <person name="Viaene T."/>
            <person name="Baeyen S."/>
            <person name="Goeminne G."/>
            <person name="Willems A."/>
            <person name="Debode J."/>
            <person name="Goormachtig S."/>
        </authorList>
    </citation>
    <scope>NUCLEOTIDE SEQUENCE</scope>
    <source>
        <strain evidence="6">LMG 27872</strain>
    </source>
</reference>
<dbReference type="AlphaFoldDB" id="A0A8I1IU06"/>
<evidence type="ECO:0000256" key="1">
    <source>
        <dbReference type="ARBA" id="ARBA00011900"/>
    </source>
</evidence>
<accession>A0A8I1IU06</accession>
<dbReference type="Pfam" id="PF02086">
    <property type="entry name" value="MethyltransfD12"/>
    <property type="match status" value="1"/>
</dbReference>
<evidence type="ECO:0000313" key="7">
    <source>
        <dbReference type="Proteomes" id="UP000650605"/>
    </source>
</evidence>
<keyword evidence="2 6" id="KW-0489">Methyltransferase</keyword>
<keyword evidence="3" id="KW-0808">Transferase</keyword>
<protein>
    <recommendedName>
        <fullName evidence="1">site-specific DNA-methyltransferase (adenine-specific)</fullName>
        <ecNumber evidence="1">2.1.1.72</ecNumber>
    </recommendedName>
</protein>
<name>A0A8I1IU06_PAEPO</name>
<dbReference type="PRINTS" id="PR00505">
    <property type="entry name" value="D12N6MTFRASE"/>
</dbReference>
<dbReference type="InterPro" id="IPR002052">
    <property type="entry name" value="DNA_methylase_N6_adenine_CS"/>
</dbReference>
<dbReference type="Proteomes" id="UP000650605">
    <property type="component" value="Unassembled WGS sequence"/>
</dbReference>
<gene>
    <name evidence="6" type="ORF">JDW19_15865</name>
</gene>
<evidence type="ECO:0000256" key="5">
    <source>
        <dbReference type="ARBA" id="ARBA00047942"/>
    </source>
</evidence>
<dbReference type="GO" id="GO:0003676">
    <property type="term" value="F:nucleic acid binding"/>
    <property type="evidence" value="ECO:0007669"/>
    <property type="project" value="InterPro"/>
</dbReference>
<dbReference type="SUPFAM" id="SSF53335">
    <property type="entry name" value="S-adenosyl-L-methionine-dependent methyltransferases"/>
    <property type="match status" value="1"/>
</dbReference>